<feature type="compositionally biased region" description="Basic and acidic residues" evidence="1">
    <location>
        <begin position="658"/>
        <end position="672"/>
    </location>
</feature>
<feature type="compositionally biased region" description="Polar residues" evidence="1">
    <location>
        <begin position="468"/>
        <end position="490"/>
    </location>
</feature>
<sequence length="848" mass="92619">MAVIFVWARINAPECRSGIVALVTSTFIRFVMGDEEDQFECWACRAVGTEIEGRCLMTGQMKPIKVQKRPTECCLCGVDNGNEFLHAMHPVYDYHGGYHILLPPSREGPERLAWAHSLCCFALCSHDAVSGCLYGCTMNGTYDGVPHPDEKERKNPHLPLLPNVGKQTIHHFAYWGIRRPDNEDPWTRTLREHQQLKCRLCGKDDRPAHVLRIPIQCSANAAHEFSEFKGRHVNLRGDHCYEAIHVGCAIWKKDDTGAWPSRRRVYFHPGRSEGTVQIDPVINVFCTTHADDLCGVGGSRLLRYPVPEQPGRSVGTLPPSQRVPPGRSASVGAVPSSHRVPPGRSASVGAVPSSHRIPPEKPQSITGKSASVGTVPSSHRVPPEKPQTITGRSASLGTPSHKVPPEKTQIIGRSSSVGTLPPPHKAPPEKPQMIMGRLASVGTVPKCIPLSQTAVPLEKPQVITGRSASVGTLPRSSPLSQKPAFQSPKDTNIVEVHKAPSCASPKTSSSDHERSAIRLSSASGPPGLFHITRKTINNSVTGISPPMNKEPTGKPNVDGSDLNHAKAPNKIPADPTPEKTPGTIPRKATAAQSSLLDGKSQKAIATSLPAVPKRKHSSSSVPPTDTGLDHVPRKRPAVLQNVIEPTKKRKQSSQANSVKDKKAGGPARRIEDVADTNPLSAEATLKSGKKKKATASALEGKKKKKKVGKKIIVEPAAPSKPVSVPPPLKRSISESKCHSYDDTELERKYLKILESLKGVVEKFAYSEETFNEVMNDERPNWEKEINTRRPVFNVLWSKVEKALSKNVDFSGEDWSFLVVGKNFDLGKMDFSQWESYEVIKDDNDEMSV</sequence>
<keyword evidence="3" id="KW-1185">Reference proteome</keyword>
<dbReference type="OrthoDB" id="49284at2759"/>
<gene>
    <name evidence="2" type="ORF">FisN_27Hh035</name>
</gene>
<reference evidence="2 3" key="1">
    <citation type="journal article" date="2015" name="Plant Cell">
        <title>Oil accumulation by the oleaginous diatom Fistulifera solaris as revealed by the genome and transcriptome.</title>
        <authorList>
            <person name="Tanaka T."/>
            <person name="Maeda Y."/>
            <person name="Veluchamy A."/>
            <person name="Tanaka M."/>
            <person name="Abida H."/>
            <person name="Marechal E."/>
            <person name="Bowler C."/>
            <person name="Muto M."/>
            <person name="Sunaga Y."/>
            <person name="Tanaka M."/>
            <person name="Yoshino T."/>
            <person name="Taniguchi T."/>
            <person name="Fukuda Y."/>
            <person name="Nemoto M."/>
            <person name="Matsumoto M."/>
            <person name="Wong P.S."/>
            <person name="Aburatani S."/>
            <person name="Fujibuchi W."/>
        </authorList>
    </citation>
    <scope>NUCLEOTIDE SEQUENCE [LARGE SCALE GENOMIC DNA]</scope>
    <source>
        <strain evidence="2 3">JPCC DA0580</strain>
    </source>
</reference>
<feature type="region of interest" description="Disordered" evidence="1">
    <location>
        <begin position="307"/>
        <end position="406"/>
    </location>
</feature>
<dbReference type="Proteomes" id="UP000198406">
    <property type="component" value="Unassembled WGS sequence"/>
</dbReference>
<feature type="compositionally biased region" description="Polar residues" evidence="1">
    <location>
        <begin position="363"/>
        <end position="377"/>
    </location>
</feature>
<evidence type="ECO:0000313" key="2">
    <source>
        <dbReference type="EMBL" id="GAX28310.1"/>
    </source>
</evidence>
<evidence type="ECO:0000313" key="3">
    <source>
        <dbReference type="Proteomes" id="UP000198406"/>
    </source>
</evidence>
<proteinExistence type="predicted"/>
<feature type="compositionally biased region" description="Polar residues" evidence="1">
    <location>
        <begin position="387"/>
        <end position="398"/>
    </location>
</feature>
<feature type="region of interest" description="Disordered" evidence="1">
    <location>
        <begin position="468"/>
        <end position="701"/>
    </location>
</feature>
<name>A0A1Z5KPR7_FISSO</name>
<comment type="caution">
    <text evidence="2">The sequence shown here is derived from an EMBL/GenBank/DDBJ whole genome shotgun (WGS) entry which is preliminary data.</text>
</comment>
<dbReference type="EMBL" id="BDSP01000271">
    <property type="protein sequence ID" value="GAX28310.1"/>
    <property type="molecule type" value="Genomic_DNA"/>
</dbReference>
<evidence type="ECO:0000256" key="1">
    <source>
        <dbReference type="SAM" id="MobiDB-lite"/>
    </source>
</evidence>
<dbReference type="InParanoid" id="A0A1Z5KPR7"/>
<protein>
    <submittedName>
        <fullName evidence="2">Uncharacterized protein</fullName>
    </submittedName>
</protein>
<accession>A0A1Z5KPR7</accession>
<organism evidence="2 3">
    <name type="scientific">Fistulifera solaris</name>
    <name type="common">Oleaginous diatom</name>
    <dbReference type="NCBI Taxonomy" id="1519565"/>
    <lineage>
        <taxon>Eukaryota</taxon>
        <taxon>Sar</taxon>
        <taxon>Stramenopiles</taxon>
        <taxon>Ochrophyta</taxon>
        <taxon>Bacillariophyta</taxon>
        <taxon>Bacillariophyceae</taxon>
        <taxon>Bacillariophycidae</taxon>
        <taxon>Naviculales</taxon>
        <taxon>Naviculaceae</taxon>
        <taxon>Fistulifera</taxon>
    </lineage>
</organism>
<dbReference type="AlphaFoldDB" id="A0A1Z5KPR7"/>